<feature type="compositionally biased region" description="Gly residues" evidence="1">
    <location>
        <begin position="126"/>
        <end position="140"/>
    </location>
</feature>
<sequence>GRCLHTSGHLSTGAVEEVQRVVHQGHDTRAGKPLATDVPRGHSPLHPPQPPGPRREVRPTGGRRAGAVRLLAAPARPQRQRPDPRGGARGCPLPGGGALHGLHARQDPRGRTRRGGGRYRRRGAAQNGGRGDGAAGGRVPLGGRARGRPRL</sequence>
<reference evidence="2" key="1">
    <citation type="submission" date="2020-02" db="EMBL/GenBank/DDBJ databases">
        <authorList>
            <person name="Meier V. D."/>
        </authorList>
    </citation>
    <scope>NUCLEOTIDE SEQUENCE</scope>
    <source>
        <strain evidence="2">AVDCRST_MAG05</strain>
    </source>
</reference>
<name>A0A6J4RIE2_9ACTN</name>
<feature type="non-terminal residue" evidence="2">
    <location>
        <position position="1"/>
    </location>
</feature>
<feature type="compositionally biased region" description="Basic residues" evidence="1">
    <location>
        <begin position="111"/>
        <end position="123"/>
    </location>
</feature>
<evidence type="ECO:0000313" key="2">
    <source>
        <dbReference type="EMBL" id="CAA9473456.1"/>
    </source>
</evidence>
<evidence type="ECO:0000256" key="1">
    <source>
        <dbReference type="SAM" id="MobiDB-lite"/>
    </source>
</evidence>
<proteinExistence type="predicted"/>
<feature type="compositionally biased region" description="Gly residues" evidence="1">
    <location>
        <begin position="87"/>
        <end position="99"/>
    </location>
</feature>
<dbReference type="AlphaFoldDB" id="A0A6J4RIE2"/>
<organism evidence="2">
    <name type="scientific">uncultured Rubrobacteraceae bacterium</name>
    <dbReference type="NCBI Taxonomy" id="349277"/>
    <lineage>
        <taxon>Bacteria</taxon>
        <taxon>Bacillati</taxon>
        <taxon>Actinomycetota</taxon>
        <taxon>Rubrobacteria</taxon>
        <taxon>Rubrobacterales</taxon>
        <taxon>Rubrobacteraceae</taxon>
        <taxon>environmental samples</taxon>
    </lineage>
</organism>
<accession>A0A6J4RIE2</accession>
<protein>
    <submittedName>
        <fullName evidence="2">Uncharacterized protein</fullName>
    </submittedName>
</protein>
<dbReference type="EMBL" id="CADCVM010000086">
    <property type="protein sequence ID" value="CAA9473456.1"/>
    <property type="molecule type" value="Genomic_DNA"/>
</dbReference>
<feature type="non-terminal residue" evidence="2">
    <location>
        <position position="151"/>
    </location>
</feature>
<feature type="region of interest" description="Disordered" evidence="1">
    <location>
        <begin position="24"/>
        <end position="151"/>
    </location>
</feature>
<feature type="compositionally biased region" description="Low complexity" evidence="1">
    <location>
        <begin position="65"/>
        <end position="77"/>
    </location>
</feature>
<gene>
    <name evidence="2" type="ORF">AVDCRST_MAG05-736</name>
</gene>